<sequence>MSDYGDQRKRQAIRRRFEAKQLLEQLKSGLCEDCGDKFKSCQMDLVRREGGGPPMASLLLKSKKRILEEAEKRDLICANCGRLRVWERNRAER</sequence>
<gene>
    <name evidence="1" type="ORF">LCGC14_3128350</name>
</gene>
<feature type="non-terminal residue" evidence="1">
    <location>
        <position position="93"/>
    </location>
</feature>
<reference evidence="1" key="1">
    <citation type="journal article" date="2015" name="Nature">
        <title>Complex archaea that bridge the gap between prokaryotes and eukaryotes.</title>
        <authorList>
            <person name="Spang A."/>
            <person name="Saw J.H."/>
            <person name="Jorgensen S.L."/>
            <person name="Zaremba-Niedzwiedzka K."/>
            <person name="Martijn J."/>
            <person name="Lind A.E."/>
            <person name="van Eijk R."/>
            <person name="Schleper C."/>
            <person name="Guy L."/>
            <person name="Ettema T.J."/>
        </authorList>
    </citation>
    <scope>NUCLEOTIDE SEQUENCE</scope>
</reference>
<evidence type="ECO:0000313" key="1">
    <source>
        <dbReference type="EMBL" id="KKK50106.1"/>
    </source>
</evidence>
<dbReference type="EMBL" id="LAZR01068189">
    <property type="protein sequence ID" value="KKK50106.1"/>
    <property type="molecule type" value="Genomic_DNA"/>
</dbReference>
<name>A0A0F8YPV5_9ZZZZ</name>
<accession>A0A0F8YPV5</accession>
<comment type="caution">
    <text evidence="1">The sequence shown here is derived from an EMBL/GenBank/DDBJ whole genome shotgun (WGS) entry which is preliminary data.</text>
</comment>
<organism evidence="1">
    <name type="scientific">marine sediment metagenome</name>
    <dbReference type="NCBI Taxonomy" id="412755"/>
    <lineage>
        <taxon>unclassified sequences</taxon>
        <taxon>metagenomes</taxon>
        <taxon>ecological metagenomes</taxon>
    </lineage>
</organism>
<dbReference type="AlphaFoldDB" id="A0A0F8YPV5"/>
<proteinExistence type="predicted"/>
<protein>
    <submittedName>
        <fullName evidence="1">Uncharacterized protein</fullName>
    </submittedName>
</protein>